<evidence type="ECO:0000256" key="1">
    <source>
        <dbReference type="SAM" id="Phobius"/>
    </source>
</evidence>
<dbReference type="HOGENOM" id="CLU_051118_0_0_1"/>
<dbReference type="EMBL" id="KB020634">
    <property type="protein sequence ID" value="ELA33950.1"/>
    <property type="molecule type" value="Genomic_DNA"/>
</dbReference>
<keyword evidence="1" id="KW-0472">Membrane</keyword>
<dbReference type="AlphaFoldDB" id="L2G6G0"/>
<evidence type="ECO:0000313" key="3">
    <source>
        <dbReference type="EMBL" id="ELA33950.1"/>
    </source>
</evidence>
<dbReference type="InParanoid" id="L2G6G0"/>
<feature type="domain" description="DUF6594" evidence="2">
    <location>
        <begin position="8"/>
        <end position="272"/>
    </location>
</feature>
<organism evidence="3">
    <name type="scientific">Colletotrichum fructicola (strain Nara gc5)</name>
    <name type="common">Anthracnose fungus</name>
    <name type="synonym">Colletotrichum gloeosporioides (strain Nara gc5)</name>
    <dbReference type="NCBI Taxonomy" id="1213859"/>
    <lineage>
        <taxon>Eukaryota</taxon>
        <taxon>Fungi</taxon>
        <taxon>Dikarya</taxon>
        <taxon>Ascomycota</taxon>
        <taxon>Pezizomycotina</taxon>
        <taxon>Sordariomycetes</taxon>
        <taxon>Hypocreomycetidae</taxon>
        <taxon>Glomerellales</taxon>
        <taxon>Glomerellaceae</taxon>
        <taxon>Colletotrichum</taxon>
        <taxon>Colletotrichum gloeosporioides species complex</taxon>
    </lineage>
</organism>
<accession>L2G6G0</accession>
<protein>
    <recommendedName>
        <fullName evidence="2">DUF6594 domain-containing protein</fullName>
    </recommendedName>
</protein>
<name>L2G6G0_COLFN</name>
<feature type="transmembrane region" description="Helical" evidence="1">
    <location>
        <begin position="260"/>
        <end position="277"/>
    </location>
</feature>
<dbReference type="EMBL" id="ANPB02000004">
    <property type="protein sequence ID" value="KAF4484550.1"/>
    <property type="molecule type" value="Genomic_DNA"/>
</dbReference>
<reference evidence="4 5" key="3">
    <citation type="submission" date="2020-04" db="EMBL/GenBank/DDBJ databases">
        <title>Genome sequencing and assembly of multiple isolates from the Colletotrichum gloeosporioides species complex.</title>
        <authorList>
            <person name="Gan P."/>
            <person name="Shirasu K."/>
        </authorList>
    </citation>
    <scope>NUCLEOTIDE SEQUENCE [LARGE SCALE GENOMIC DNA]</scope>
    <source>
        <strain evidence="4 5">Nara gc5</strain>
    </source>
</reference>
<evidence type="ECO:0000259" key="2">
    <source>
        <dbReference type="Pfam" id="PF20237"/>
    </source>
</evidence>
<reference evidence="4 5" key="2">
    <citation type="submission" date="2012-08" db="EMBL/GenBank/DDBJ databases">
        <authorList>
            <person name="Gan P.H.P."/>
            <person name="Ikeda K."/>
            <person name="Irieda H."/>
            <person name="Narusaka M."/>
            <person name="O'Connell R.J."/>
            <person name="Narusaka Y."/>
            <person name="Takano Y."/>
            <person name="Kubo Y."/>
            <person name="Shirasu K."/>
        </authorList>
    </citation>
    <scope>NUCLEOTIDE SEQUENCE [LARGE SCALE GENOMIC DNA]</scope>
    <source>
        <strain evidence="4 5">Nara gc5</strain>
    </source>
</reference>
<proteinExistence type="predicted"/>
<dbReference type="InterPro" id="IPR046529">
    <property type="entry name" value="DUF6594"/>
</dbReference>
<keyword evidence="1" id="KW-0812">Transmembrane</keyword>
<dbReference type="Pfam" id="PF20237">
    <property type="entry name" value="DUF6594"/>
    <property type="match status" value="1"/>
</dbReference>
<reference evidence="3" key="1">
    <citation type="submission" date="2012-08" db="EMBL/GenBank/DDBJ databases">
        <title>Genome analysis of Colletotrichum orbiculare and Colletotrichum fructicola.</title>
        <authorList>
            <person name="Gan P.H.P."/>
            <person name="Ikeda K."/>
            <person name="Irieda H."/>
            <person name="Narusaka M."/>
            <person name="O'Connell R.J."/>
            <person name="Narusaka Y."/>
            <person name="Takano Y."/>
            <person name="Kubo Y."/>
            <person name="Shirasu K."/>
        </authorList>
    </citation>
    <scope>NUCLEOTIDE SEQUENCE</scope>
    <source>
        <strain evidence="3">Nara gc5</strain>
    </source>
</reference>
<feature type="transmembrane region" description="Helical" evidence="1">
    <location>
        <begin position="233"/>
        <end position="253"/>
    </location>
</feature>
<keyword evidence="5" id="KW-1185">Reference proteome</keyword>
<sequence length="285" mass="31977">MTTHKIGYAEVANWMARDVDNETLIYRRFDELAARNLLYLQSELLGLENQLNELDKQDAEDEDMDWQLVVCDWERLDNLVQSSSTSTADHVQLSKAKARTELVAKLRQKLEEYYETLLRQSEIAKLDRPKRRVLEAFKAWFTGVSELSGRERDILENANDLIALNPAQETDFLSEYLRRNWPVKADTKQNGVQIGRYEERSISIAVAVISTLIAAILLIGSITGLYFAKNDTAKLGLIAFFTALFALSVGLTTNARRAEIFAGTAAYAAVLVVFVSGDLSSSQGS</sequence>
<keyword evidence="1" id="KW-1133">Transmembrane helix</keyword>
<dbReference type="OrthoDB" id="5342093at2759"/>
<feature type="transmembrane region" description="Helical" evidence="1">
    <location>
        <begin position="204"/>
        <end position="227"/>
    </location>
</feature>
<evidence type="ECO:0000313" key="4">
    <source>
        <dbReference type="EMBL" id="KAF4484550.1"/>
    </source>
</evidence>
<dbReference type="Proteomes" id="UP000011096">
    <property type="component" value="Unassembled WGS sequence"/>
</dbReference>
<gene>
    <name evidence="3" type="ORF">CGGC5_6170</name>
    <name evidence="4" type="ORF">CGGC5_v007363</name>
</gene>
<dbReference type="PANTHER" id="PTHR34502">
    <property type="entry name" value="DUF6594 DOMAIN-CONTAINING PROTEIN-RELATED"/>
    <property type="match status" value="1"/>
</dbReference>
<dbReference type="STRING" id="1213859.L2G6G0"/>
<dbReference type="PANTHER" id="PTHR34502:SF4">
    <property type="entry name" value="DUF6594 DOMAIN-CONTAINING PROTEIN"/>
    <property type="match status" value="1"/>
</dbReference>
<evidence type="ECO:0000313" key="5">
    <source>
        <dbReference type="Proteomes" id="UP000011096"/>
    </source>
</evidence>